<sequence length="138" mass="15251">MIARRLAAVRAELGLSQAALAEQVGLSKRSYIHYERGERELPTGLVKALYDLHGIDPVWLMSGTDEIPQKARQAGIDFQLVDKVVAALDHELAKVGRKMRPEHRARVMKALYQMGVEQGRISPEIVADVVAVAVARGR</sequence>
<dbReference type="Proteomes" id="UP000634179">
    <property type="component" value="Unassembled WGS sequence"/>
</dbReference>
<dbReference type="InterPro" id="IPR001387">
    <property type="entry name" value="Cro/C1-type_HTH"/>
</dbReference>
<comment type="caution">
    <text evidence="2">The sequence shown here is derived from an EMBL/GenBank/DDBJ whole genome shotgun (WGS) entry which is preliminary data.</text>
</comment>
<feature type="domain" description="HTH cro/C1-type" evidence="1">
    <location>
        <begin position="6"/>
        <end position="60"/>
    </location>
</feature>
<evidence type="ECO:0000313" key="2">
    <source>
        <dbReference type="EMBL" id="MBH1788775.1"/>
    </source>
</evidence>
<evidence type="ECO:0000259" key="1">
    <source>
        <dbReference type="PROSITE" id="PS50943"/>
    </source>
</evidence>
<reference evidence="2" key="1">
    <citation type="submission" date="2020-11" db="EMBL/GenBank/DDBJ databases">
        <title>Enhanced detection system for hospital associated transmission using whole genome sequencing surveillance.</title>
        <authorList>
            <person name="Harrison L.H."/>
            <person name="Van Tyne D."/>
            <person name="Marsh J.W."/>
            <person name="Griffith M.P."/>
            <person name="Snyder D.J."/>
            <person name="Cooper V.S."/>
            <person name="Mustapha M."/>
        </authorList>
    </citation>
    <scope>NUCLEOTIDE SEQUENCE</scope>
    <source>
        <strain evidence="2">STEN00053</strain>
    </source>
</reference>
<dbReference type="CDD" id="cd00093">
    <property type="entry name" value="HTH_XRE"/>
    <property type="match status" value="1"/>
</dbReference>
<dbReference type="Gene3D" id="1.10.260.40">
    <property type="entry name" value="lambda repressor-like DNA-binding domains"/>
    <property type="match status" value="1"/>
</dbReference>
<dbReference type="AlphaFoldDB" id="A0AA40YBJ8"/>
<dbReference type="SUPFAM" id="SSF47413">
    <property type="entry name" value="lambda repressor-like DNA-binding domains"/>
    <property type="match status" value="1"/>
</dbReference>
<dbReference type="RefSeq" id="WP_049419379.1">
    <property type="nucleotide sequence ID" value="NZ_CP182517.1"/>
</dbReference>
<name>A0AA40YBJ8_STEMA</name>
<dbReference type="GO" id="GO:0003677">
    <property type="term" value="F:DNA binding"/>
    <property type="evidence" value="ECO:0007669"/>
    <property type="project" value="InterPro"/>
</dbReference>
<accession>A0AA40YBJ8</accession>
<evidence type="ECO:0000313" key="3">
    <source>
        <dbReference type="Proteomes" id="UP000634179"/>
    </source>
</evidence>
<dbReference type="Pfam" id="PF12844">
    <property type="entry name" value="HTH_19"/>
    <property type="match status" value="1"/>
</dbReference>
<dbReference type="PROSITE" id="PS50943">
    <property type="entry name" value="HTH_CROC1"/>
    <property type="match status" value="1"/>
</dbReference>
<dbReference type="EMBL" id="JADUOV010000001">
    <property type="protein sequence ID" value="MBH1788775.1"/>
    <property type="molecule type" value="Genomic_DNA"/>
</dbReference>
<dbReference type="SMART" id="SM00530">
    <property type="entry name" value="HTH_XRE"/>
    <property type="match status" value="1"/>
</dbReference>
<gene>
    <name evidence="2" type="ORF">I5V89_02695</name>
</gene>
<protein>
    <submittedName>
        <fullName evidence="2">Helix-turn-helix domain-containing protein</fullName>
    </submittedName>
</protein>
<dbReference type="InterPro" id="IPR010982">
    <property type="entry name" value="Lambda_DNA-bd_dom_sf"/>
</dbReference>
<organism evidence="2 3">
    <name type="scientific">Stenotrophomonas maltophilia</name>
    <name type="common">Pseudomonas maltophilia</name>
    <name type="synonym">Xanthomonas maltophilia</name>
    <dbReference type="NCBI Taxonomy" id="40324"/>
    <lineage>
        <taxon>Bacteria</taxon>
        <taxon>Pseudomonadati</taxon>
        <taxon>Pseudomonadota</taxon>
        <taxon>Gammaproteobacteria</taxon>
        <taxon>Lysobacterales</taxon>
        <taxon>Lysobacteraceae</taxon>
        <taxon>Stenotrophomonas</taxon>
        <taxon>Stenotrophomonas maltophilia group</taxon>
    </lineage>
</organism>
<proteinExistence type="predicted"/>